<proteinExistence type="predicted"/>
<sequence length="165" mass="18690">MVIRICDNQHSSTYIGMSKLYCKRREGLVSMIEQRLFFTCLPAGFEPGTWVNIIGTTMPSQFHLISSYPRASPMMLYRDQRLFFFTCLPAGFDPGTWVNVRGTNMPIKNKAIKFQCGAMINNHVTLSLDGHAIPCVITRTAPLIVSGKVDLVIRDDRDTRKVFPE</sequence>
<protein>
    <submittedName>
        <fullName evidence="1">Uncharacterized protein</fullName>
    </submittedName>
</protein>
<gene>
    <name evidence="1" type="ORF">SO13M23_000010</name>
</gene>
<evidence type="ECO:0000313" key="1">
    <source>
        <dbReference type="EMBL" id="AWA44648.1"/>
    </source>
</evidence>
<accession>A0A678T691</accession>
<organism evidence="1">
    <name type="scientific">Saccharum officinarum</name>
    <name type="common">Sugarcane</name>
    <dbReference type="NCBI Taxonomy" id="4547"/>
    <lineage>
        <taxon>Eukaryota</taxon>
        <taxon>Viridiplantae</taxon>
        <taxon>Streptophyta</taxon>
        <taxon>Embryophyta</taxon>
        <taxon>Tracheophyta</taxon>
        <taxon>Spermatophyta</taxon>
        <taxon>Magnoliopsida</taxon>
        <taxon>Liliopsida</taxon>
        <taxon>Poales</taxon>
        <taxon>Poaceae</taxon>
        <taxon>PACMAD clade</taxon>
        <taxon>Panicoideae</taxon>
        <taxon>Andropogonodae</taxon>
        <taxon>Andropogoneae</taxon>
        <taxon>Saccharinae</taxon>
        <taxon>Saccharum</taxon>
        <taxon>Saccharum officinarum species complex</taxon>
    </lineage>
</organism>
<name>A0A678T691_SACOF</name>
<reference evidence="1" key="1">
    <citation type="submission" date="2018-04" db="EMBL/GenBank/DDBJ databases">
        <title>Comparative Analysis of Homologous Sequences of Saccharum officinarum and Saccharum spontaneum Reveals Independent Polyploidization Events.</title>
        <authorList>
            <person name="Sharma A."/>
            <person name="Song J."/>
            <person name="Lin Q."/>
            <person name="Singh R."/>
            <person name="Ramos N."/>
            <person name="Wang K."/>
            <person name="Zhang J."/>
            <person name="Ming R."/>
            <person name="Yu Q."/>
        </authorList>
    </citation>
    <scope>NUCLEOTIDE SEQUENCE</scope>
</reference>
<dbReference type="AlphaFoldDB" id="A0A678T691"/>
<dbReference type="EMBL" id="MH182565">
    <property type="protein sequence ID" value="AWA44648.1"/>
    <property type="molecule type" value="Genomic_DNA"/>
</dbReference>